<dbReference type="AlphaFoldDB" id="A0A168RRS3"/>
<dbReference type="InterPro" id="IPR045861">
    <property type="entry name" value="CorA_cytoplasmic_dom"/>
</dbReference>
<dbReference type="InParanoid" id="A0A168RRS3"/>
<evidence type="ECO:0000256" key="6">
    <source>
        <dbReference type="SAM" id="MobiDB-lite"/>
    </source>
</evidence>
<evidence type="ECO:0000256" key="4">
    <source>
        <dbReference type="ARBA" id="ARBA00022989"/>
    </source>
</evidence>
<dbReference type="EMBL" id="LT554731">
    <property type="protein sequence ID" value="SAM07300.1"/>
    <property type="molecule type" value="Genomic_DNA"/>
</dbReference>
<evidence type="ECO:0008006" key="9">
    <source>
        <dbReference type="Google" id="ProtNLM"/>
    </source>
</evidence>
<feature type="compositionally biased region" description="Polar residues" evidence="6">
    <location>
        <begin position="153"/>
        <end position="163"/>
    </location>
</feature>
<protein>
    <recommendedName>
        <fullName evidence="9">Cora-domain-containing protein</fullName>
    </recommendedName>
</protein>
<dbReference type="Gene3D" id="1.20.58.340">
    <property type="entry name" value="Magnesium transport protein CorA, transmembrane region"/>
    <property type="match status" value="2"/>
</dbReference>
<dbReference type="InterPro" id="IPR002523">
    <property type="entry name" value="MgTranspt_CorA/ZnTranspt_ZntB"/>
</dbReference>
<evidence type="ECO:0000256" key="5">
    <source>
        <dbReference type="ARBA" id="ARBA00023136"/>
    </source>
</evidence>
<dbReference type="InterPro" id="IPR044089">
    <property type="entry name" value="Alr1-like"/>
</dbReference>
<comment type="similarity">
    <text evidence="2">Belongs to the CorA metal ion transporter (MIT) (TC 1.A.35) family.</text>
</comment>
<evidence type="ECO:0000313" key="8">
    <source>
        <dbReference type="Proteomes" id="UP000078561"/>
    </source>
</evidence>
<dbReference type="SUPFAM" id="SSF143865">
    <property type="entry name" value="CorA soluble domain-like"/>
    <property type="match status" value="1"/>
</dbReference>
<dbReference type="InterPro" id="IPR045863">
    <property type="entry name" value="CorA_TM1_TM2"/>
</dbReference>
<dbReference type="Proteomes" id="UP000078561">
    <property type="component" value="Unassembled WGS sequence"/>
</dbReference>
<evidence type="ECO:0000256" key="2">
    <source>
        <dbReference type="ARBA" id="ARBA00009765"/>
    </source>
</evidence>
<keyword evidence="3" id="KW-0812">Transmembrane</keyword>
<keyword evidence="4" id="KW-1133">Transmembrane helix</keyword>
<dbReference type="STRING" id="4829.A0A168RRS3"/>
<keyword evidence="8" id="KW-1185">Reference proteome</keyword>
<sequence>MACSFPLHRRLSRLILIGSLEPNALKGYGEEETETESSLRKPTKPSSHKYSLIPSPTSSSPHPSSRQTSQAPLFGHDYFSSSPNKTDDVLIDIGGGNSGNQNNSSNNDKNYGSADTTHRGDAHHSQTNRPLPPVLHHPALQNYLTDPLPKDNGYTSDCETTGSRQDEDAEDDIYKTTLDRKDQTDIDYEALDSYIKQESDMINTPATTPNSFQPRQRRLSTMVDSRRFSLYGDRMKHADTDDTDTYRLTYYSTAETSTIHAKNFYEIPPKGVELSDMLKKGCFWIDVLNPTDDEMKILCQIFRIHPLTQEDITMEEQREKCDIFHNYYFICFRSFEQDPLSPVYLQPLAIYIVVLKEGVLSFHFRPMPHPHNVRKRIKQLRDYINVSPDWICYGLLDDITDSFAPLIKSIEFEVDSIDELVLILKESEQSDMLRRIGYCRKRVMGLLRLLVSKTDVVKTLIKRGENKPDDATRPTLSTEVLLFLGDVQDHILTMLQSLNHYEKISSRSHSNYLAQISIEMTQTNNEINDILSKLTALGSVLVPMNLVTGLWGMNVQGFDLVLLHHSIYSYLLYHDDFGDAALQHCIVFNCHPPPFTLVEKSLA</sequence>
<dbReference type="PANTHER" id="PTHR21535">
    <property type="entry name" value="MAGNESIUM AND COBALT TRANSPORT PROTEIN/MITOCHONDRIAL IMPORT INNER MEMBRANE TRANSLOCASE SUBUNIT TIM8"/>
    <property type="match status" value="1"/>
</dbReference>
<dbReference type="CDD" id="cd12829">
    <property type="entry name" value="Alr1p-like"/>
    <property type="match status" value="1"/>
</dbReference>
<feature type="compositionally biased region" description="Low complexity" evidence="6">
    <location>
        <begin position="99"/>
        <end position="113"/>
    </location>
</feature>
<name>A0A168RRS3_ABSGL</name>
<feature type="compositionally biased region" description="Low complexity" evidence="6">
    <location>
        <begin position="51"/>
        <end position="65"/>
    </location>
</feature>
<dbReference type="Pfam" id="PF01544">
    <property type="entry name" value="CorA"/>
    <property type="match status" value="1"/>
</dbReference>
<accession>A0A168RRS3</accession>
<dbReference type="FunCoup" id="A0A168RRS3">
    <property type="interactions" value="121"/>
</dbReference>
<feature type="region of interest" description="Disordered" evidence="6">
    <location>
        <begin position="27"/>
        <end position="173"/>
    </location>
</feature>
<evidence type="ECO:0000256" key="3">
    <source>
        <dbReference type="ARBA" id="ARBA00022692"/>
    </source>
</evidence>
<dbReference type="OrthoDB" id="29879at2759"/>
<dbReference type="Gene3D" id="3.30.460.20">
    <property type="entry name" value="CorA soluble domain-like"/>
    <property type="match status" value="1"/>
</dbReference>
<gene>
    <name evidence="7" type="primary">ABSGL_12939.1 scaffold 13518</name>
</gene>
<proteinExistence type="inferred from homology"/>
<dbReference type="PANTHER" id="PTHR21535:SF51">
    <property type="entry name" value="MANGANESE RESISTANCE PROTEIN MNR2"/>
    <property type="match status" value="1"/>
</dbReference>
<evidence type="ECO:0000256" key="1">
    <source>
        <dbReference type="ARBA" id="ARBA00004141"/>
    </source>
</evidence>
<dbReference type="GO" id="GO:0010961">
    <property type="term" value="P:intracellular magnesium ion homeostasis"/>
    <property type="evidence" value="ECO:0007669"/>
    <property type="project" value="TreeGrafter"/>
</dbReference>
<organism evidence="7">
    <name type="scientific">Absidia glauca</name>
    <name type="common">Pin mould</name>
    <dbReference type="NCBI Taxonomy" id="4829"/>
    <lineage>
        <taxon>Eukaryota</taxon>
        <taxon>Fungi</taxon>
        <taxon>Fungi incertae sedis</taxon>
        <taxon>Mucoromycota</taxon>
        <taxon>Mucoromycotina</taxon>
        <taxon>Mucoromycetes</taxon>
        <taxon>Mucorales</taxon>
        <taxon>Cunninghamellaceae</taxon>
        <taxon>Absidia</taxon>
    </lineage>
</organism>
<evidence type="ECO:0000313" key="7">
    <source>
        <dbReference type="EMBL" id="SAM07300.1"/>
    </source>
</evidence>
<comment type="subcellular location">
    <subcellularLocation>
        <location evidence="1">Membrane</location>
        <topology evidence="1">Multi-pass membrane protein</topology>
    </subcellularLocation>
</comment>
<dbReference type="GO" id="GO:0016020">
    <property type="term" value="C:membrane"/>
    <property type="evidence" value="ECO:0007669"/>
    <property type="project" value="UniProtKB-SubCell"/>
</dbReference>
<reference evidence="7" key="1">
    <citation type="submission" date="2016-04" db="EMBL/GenBank/DDBJ databases">
        <authorList>
            <person name="Evans L.H."/>
            <person name="Alamgir A."/>
            <person name="Owens N."/>
            <person name="Weber N.D."/>
            <person name="Virtaneva K."/>
            <person name="Barbian K."/>
            <person name="Babar A."/>
            <person name="Rosenke K."/>
        </authorList>
    </citation>
    <scope>NUCLEOTIDE SEQUENCE [LARGE SCALE GENOMIC DNA]</scope>
    <source>
        <strain evidence="7">CBS 101.48</strain>
    </source>
</reference>
<dbReference type="GO" id="GO:0015095">
    <property type="term" value="F:magnesium ion transmembrane transporter activity"/>
    <property type="evidence" value="ECO:0007669"/>
    <property type="project" value="InterPro"/>
</dbReference>
<keyword evidence="5" id="KW-0472">Membrane</keyword>
<dbReference type="SUPFAM" id="SSF144083">
    <property type="entry name" value="Magnesium transport protein CorA, transmembrane region"/>
    <property type="match status" value="1"/>
</dbReference>